<proteinExistence type="predicted"/>
<name>A0A0M2PSZ2_PROHO</name>
<evidence type="ECO:0008006" key="3">
    <source>
        <dbReference type="Google" id="ProtNLM"/>
    </source>
</evidence>
<sequence>MAALQHHLQEGDRASDLIQEAFPPLHQFFQHHIATAQAPETLGTGSNRFQAIQTEVHKQMRLLALDMMFLRTAHPGAKQALRLQQIEQRLNLLQTYCGAIADLLPPP</sequence>
<reference evidence="1" key="1">
    <citation type="submission" date="2012-04" db="EMBL/GenBank/DDBJ databases">
        <authorList>
            <person name="Borisov I.G."/>
            <person name="Ivanikova N.V."/>
            <person name="Pinevich A.V."/>
        </authorList>
    </citation>
    <scope>NUCLEOTIDE SEQUENCE</scope>
    <source>
        <strain evidence="1">CALU 1027</strain>
    </source>
</reference>
<organism evidence="1 2">
    <name type="scientific">Prochlorothrix hollandica PCC 9006 = CALU 1027</name>
    <dbReference type="NCBI Taxonomy" id="317619"/>
    <lineage>
        <taxon>Bacteria</taxon>
        <taxon>Bacillati</taxon>
        <taxon>Cyanobacteriota</taxon>
        <taxon>Cyanophyceae</taxon>
        <taxon>Prochlorotrichales</taxon>
        <taxon>Prochlorotrichaceae</taxon>
        <taxon>Prochlorothrix</taxon>
    </lineage>
</organism>
<evidence type="ECO:0000313" key="1">
    <source>
        <dbReference type="EMBL" id="KKI98277.1"/>
    </source>
</evidence>
<accession>A0A0M2PSZ2</accession>
<dbReference type="InterPro" id="IPR047810">
    <property type="entry name" value="PatD-like"/>
</dbReference>
<comment type="caution">
    <text evidence="1">The sequence shown here is derived from an EMBL/GenBank/DDBJ whole genome shotgun (WGS) entry which is preliminary data.</text>
</comment>
<dbReference type="AlphaFoldDB" id="A0A0M2PSZ2"/>
<dbReference type="Proteomes" id="UP000034681">
    <property type="component" value="Unassembled WGS sequence"/>
</dbReference>
<protein>
    <recommendedName>
        <fullName evidence="3">Heterocyst frequency control protein PatD</fullName>
    </recommendedName>
</protein>
<keyword evidence="2" id="KW-1185">Reference proteome</keyword>
<evidence type="ECO:0000313" key="2">
    <source>
        <dbReference type="Proteomes" id="UP000034681"/>
    </source>
</evidence>
<dbReference type="EMBL" id="AJTX02000010">
    <property type="protein sequence ID" value="KKI98277.1"/>
    <property type="molecule type" value="Genomic_DNA"/>
</dbReference>
<gene>
    <name evidence="1" type="ORF">PROH_20865</name>
</gene>
<dbReference type="NCBIfam" id="NF037954">
    <property type="entry name" value="het_cyst_PatD"/>
    <property type="match status" value="1"/>
</dbReference>